<gene>
    <name evidence="1" type="ORF">ACFQMJ_16930</name>
</gene>
<proteinExistence type="predicted"/>
<reference evidence="2" key="1">
    <citation type="journal article" date="2019" name="Int. J. Syst. Evol. Microbiol.">
        <title>The Global Catalogue of Microorganisms (GCM) 10K type strain sequencing project: providing services to taxonomists for standard genome sequencing and annotation.</title>
        <authorList>
            <consortium name="The Broad Institute Genomics Platform"/>
            <consortium name="The Broad Institute Genome Sequencing Center for Infectious Disease"/>
            <person name="Wu L."/>
            <person name="Ma J."/>
        </authorList>
    </citation>
    <scope>NUCLEOTIDE SEQUENCE [LARGE SCALE GENOMIC DNA]</scope>
    <source>
        <strain evidence="2">KCTC 12907</strain>
    </source>
</reference>
<dbReference type="RefSeq" id="WP_378045962.1">
    <property type="nucleotide sequence ID" value="NZ_JBHMDN010000010.1"/>
</dbReference>
<evidence type="ECO:0008006" key="3">
    <source>
        <dbReference type="Google" id="ProtNLM"/>
    </source>
</evidence>
<keyword evidence="2" id="KW-1185">Reference proteome</keyword>
<organism evidence="1 2">
    <name type="scientific">Cohnella cellulosilytica</name>
    <dbReference type="NCBI Taxonomy" id="986710"/>
    <lineage>
        <taxon>Bacteria</taxon>
        <taxon>Bacillati</taxon>
        <taxon>Bacillota</taxon>
        <taxon>Bacilli</taxon>
        <taxon>Bacillales</taxon>
        <taxon>Paenibacillaceae</taxon>
        <taxon>Cohnella</taxon>
    </lineage>
</organism>
<evidence type="ECO:0000313" key="2">
    <source>
        <dbReference type="Proteomes" id="UP001596378"/>
    </source>
</evidence>
<comment type="caution">
    <text evidence="1">The sequence shown here is derived from an EMBL/GenBank/DDBJ whole genome shotgun (WGS) entry which is preliminary data.</text>
</comment>
<name>A0ABW2FE84_9BACL</name>
<protein>
    <recommendedName>
        <fullName evidence="3">Copper amine oxidase-like N-terminal domain-containing protein</fullName>
    </recommendedName>
</protein>
<sequence length="193" mass="21112">MEVRKYAIGLIVGAVLMYSGQAVAESVSKIGKKVQAEYNVKVDGKVLNTKALAVDNQTYTPNRVLADAIGYDIAFSNKEVVFNKKPGSIGVNLSAINLISSDDLVKLRKSEDQIRIITEQIKEQERILTGLDSDLKIATGELGAAVDKNQKQVAEARISGIISSTETTKERLKNIQSKLQNETDVIVSIRSKY</sequence>
<dbReference type="EMBL" id="JBHTAI010000009">
    <property type="protein sequence ID" value="MFC7150214.1"/>
    <property type="molecule type" value="Genomic_DNA"/>
</dbReference>
<dbReference type="Proteomes" id="UP001596378">
    <property type="component" value="Unassembled WGS sequence"/>
</dbReference>
<accession>A0ABW2FE84</accession>
<evidence type="ECO:0000313" key="1">
    <source>
        <dbReference type="EMBL" id="MFC7150214.1"/>
    </source>
</evidence>